<evidence type="ECO:0000256" key="1">
    <source>
        <dbReference type="ARBA" id="ARBA00004251"/>
    </source>
</evidence>
<proteinExistence type="inferred from homology"/>
<keyword evidence="5" id="KW-0597">Phosphoprotein</keyword>
<dbReference type="GO" id="GO:0030316">
    <property type="term" value="P:osteoclast differentiation"/>
    <property type="evidence" value="ECO:0007669"/>
    <property type="project" value="UniProtKB-ARBA"/>
</dbReference>
<evidence type="ECO:0000256" key="17">
    <source>
        <dbReference type="SAM" id="SignalP"/>
    </source>
</evidence>
<keyword evidence="8 17" id="KW-0732">Signal</keyword>
<dbReference type="GO" id="GO:0046872">
    <property type="term" value="F:metal ion binding"/>
    <property type="evidence" value="ECO:0007669"/>
    <property type="project" value="UniProtKB-KW"/>
</dbReference>
<dbReference type="GO" id="GO:0034241">
    <property type="term" value="P:positive regulation of macrophage fusion"/>
    <property type="evidence" value="ECO:0007669"/>
    <property type="project" value="TreeGrafter"/>
</dbReference>
<dbReference type="GO" id="GO:0007166">
    <property type="term" value="P:cell surface receptor signaling pathway"/>
    <property type="evidence" value="ECO:0007669"/>
    <property type="project" value="UniProtKB-ARBA"/>
</dbReference>
<dbReference type="GO" id="GO:0005886">
    <property type="term" value="C:plasma membrane"/>
    <property type="evidence" value="ECO:0007669"/>
    <property type="project" value="UniProtKB-SubCell"/>
</dbReference>
<evidence type="ECO:0000256" key="11">
    <source>
        <dbReference type="ARBA" id="ARBA00022989"/>
    </source>
</evidence>
<gene>
    <name evidence="18" type="ORF">MATL_G00126070</name>
</gene>
<dbReference type="GO" id="GO:1904151">
    <property type="term" value="P:positive regulation of microglial cell mediated cytotoxicity"/>
    <property type="evidence" value="ECO:0007669"/>
    <property type="project" value="TreeGrafter"/>
</dbReference>
<keyword evidence="4" id="KW-1003">Cell membrane</keyword>
<reference evidence="18" key="1">
    <citation type="submission" date="2021-01" db="EMBL/GenBank/DDBJ databases">
        <authorList>
            <person name="Zahm M."/>
            <person name="Roques C."/>
            <person name="Cabau C."/>
            <person name="Klopp C."/>
            <person name="Donnadieu C."/>
            <person name="Jouanno E."/>
            <person name="Lampietro C."/>
            <person name="Louis A."/>
            <person name="Herpin A."/>
            <person name="Echchiki A."/>
            <person name="Berthelot C."/>
            <person name="Parey E."/>
            <person name="Roest-Crollius H."/>
            <person name="Braasch I."/>
            <person name="Postlethwait J."/>
            <person name="Bobe J."/>
            <person name="Montfort J."/>
            <person name="Bouchez O."/>
            <person name="Begum T."/>
            <person name="Mejri S."/>
            <person name="Adams A."/>
            <person name="Chen W.-J."/>
            <person name="Guiguen Y."/>
        </authorList>
    </citation>
    <scope>NUCLEOTIDE SEQUENCE</scope>
    <source>
        <strain evidence="18">YG-15Mar2019-1</strain>
        <tissue evidence="18">Brain</tissue>
    </source>
</reference>
<evidence type="ECO:0000256" key="14">
    <source>
        <dbReference type="ARBA" id="ARBA00031252"/>
    </source>
</evidence>
<evidence type="ECO:0000256" key="6">
    <source>
        <dbReference type="ARBA" id="ARBA00022692"/>
    </source>
</evidence>
<dbReference type="GO" id="GO:0002283">
    <property type="term" value="P:neutrophil activation involved in immune response"/>
    <property type="evidence" value="ECO:0007669"/>
    <property type="project" value="TreeGrafter"/>
</dbReference>
<feature type="transmembrane region" description="Helical" evidence="16">
    <location>
        <begin position="36"/>
        <end position="57"/>
    </location>
</feature>
<evidence type="ECO:0000313" key="19">
    <source>
        <dbReference type="Proteomes" id="UP001046870"/>
    </source>
</evidence>
<evidence type="ECO:0000256" key="4">
    <source>
        <dbReference type="ARBA" id="ARBA00022475"/>
    </source>
</evidence>
<feature type="compositionally biased region" description="Basic residues" evidence="15">
    <location>
        <begin position="73"/>
        <end position="82"/>
    </location>
</feature>
<evidence type="ECO:0000256" key="9">
    <source>
        <dbReference type="ARBA" id="ARBA00022837"/>
    </source>
</evidence>
<evidence type="ECO:0000256" key="12">
    <source>
        <dbReference type="ARBA" id="ARBA00023136"/>
    </source>
</evidence>
<keyword evidence="10" id="KW-0391">Immunity</keyword>
<keyword evidence="19" id="KW-1185">Reference proteome</keyword>
<dbReference type="FunFam" id="1.10.287.770:FF:000004">
    <property type="entry name" value="TYRO protein tyrosine kinase-binding protein"/>
    <property type="match status" value="1"/>
</dbReference>
<feature type="region of interest" description="Disordered" evidence="15">
    <location>
        <begin position="68"/>
        <end position="87"/>
    </location>
</feature>
<comment type="caution">
    <text evidence="18">The sequence shown here is derived from an EMBL/GenBank/DDBJ whole genome shotgun (WGS) entry which is preliminary data.</text>
</comment>
<protein>
    <recommendedName>
        <fullName evidence="3">TYRO protein tyrosine kinase-binding protein</fullName>
    </recommendedName>
    <alternativeName>
        <fullName evidence="14">DNAX-activation protein 12</fullName>
    </alternativeName>
</protein>
<dbReference type="PANTHER" id="PTHR17554:SF2">
    <property type="entry name" value="TYRO PROTEIN TYROSINE KINASE-BINDING PROTEIN"/>
    <property type="match status" value="1"/>
</dbReference>
<dbReference type="Gene3D" id="1.10.287.770">
    <property type="entry name" value="YojJ-like"/>
    <property type="match status" value="1"/>
</dbReference>
<dbReference type="GO" id="GO:0032816">
    <property type="term" value="P:positive regulation of natural killer cell activation"/>
    <property type="evidence" value="ECO:0007669"/>
    <property type="project" value="TreeGrafter"/>
</dbReference>
<evidence type="ECO:0000256" key="16">
    <source>
        <dbReference type="SAM" id="Phobius"/>
    </source>
</evidence>
<evidence type="ECO:0000313" key="18">
    <source>
        <dbReference type="EMBL" id="KAG7469166.1"/>
    </source>
</evidence>
<keyword evidence="12 16" id="KW-0472">Membrane</keyword>
<evidence type="ECO:0000256" key="10">
    <source>
        <dbReference type="ARBA" id="ARBA00022859"/>
    </source>
</evidence>
<keyword evidence="6 16" id="KW-0812">Transmembrane</keyword>
<dbReference type="EMBL" id="JAFDVH010000010">
    <property type="protein sequence ID" value="KAG7469166.1"/>
    <property type="molecule type" value="Genomic_DNA"/>
</dbReference>
<evidence type="ECO:0000256" key="5">
    <source>
        <dbReference type="ARBA" id="ARBA00022553"/>
    </source>
</evidence>
<evidence type="ECO:0000256" key="13">
    <source>
        <dbReference type="ARBA" id="ARBA00023157"/>
    </source>
</evidence>
<keyword evidence="7" id="KW-0479">Metal-binding</keyword>
<sequence length="108" mass="11801">MGRALCIVTPFAGLFGPVAGQQDCRACFHLDTGAVVGIIVGDIILTLLIALSVYCFVSHQKKNRLEALESKGKTHASSKRKKPDLESTYQELQGVQNDVYSDLRHLAK</sequence>
<dbReference type="Proteomes" id="UP001046870">
    <property type="component" value="Chromosome 10"/>
</dbReference>
<evidence type="ECO:0000256" key="15">
    <source>
        <dbReference type="SAM" id="MobiDB-lite"/>
    </source>
</evidence>
<dbReference type="PANTHER" id="PTHR17554">
    <property type="entry name" value="TYRO PROTEIN TYROSINE KINASE-BINDING PROTEIN"/>
    <property type="match status" value="1"/>
</dbReference>
<dbReference type="AlphaFoldDB" id="A0A9D3PVG5"/>
<dbReference type="GO" id="GO:0032911">
    <property type="term" value="P:negative regulation of transforming growth factor beta1 production"/>
    <property type="evidence" value="ECO:0007669"/>
    <property type="project" value="TreeGrafter"/>
</dbReference>
<evidence type="ECO:0000256" key="3">
    <source>
        <dbReference type="ARBA" id="ARBA00022356"/>
    </source>
</evidence>
<dbReference type="GO" id="GO:0030889">
    <property type="term" value="P:negative regulation of B cell proliferation"/>
    <property type="evidence" value="ECO:0007669"/>
    <property type="project" value="UniProtKB-ARBA"/>
</dbReference>
<name>A0A9D3PVG5_MEGAT</name>
<dbReference type="OrthoDB" id="9901873at2759"/>
<comment type="subcellular location">
    <subcellularLocation>
        <location evidence="1">Cell membrane</location>
        <topology evidence="1">Single-pass type I membrane protein</topology>
    </subcellularLocation>
</comment>
<dbReference type="InterPro" id="IPR026200">
    <property type="entry name" value="Tyrobp"/>
</dbReference>
<dbReference type="GO" id="GO:0009986">
    <property type="term" value="C:cell surface"/>
    <property type="evidence" value="ECO:0007669"/>
    <property type="project" value="UniProtKB-ARBA"/>
</dbReference>
<dbReference type="GO" id="GO:0005102">
    <property type="term" value="F:signaling receptor binding"/>
    <property type="evidence" value="ECO:0007669"/>
    <property type="project" value="UniProtKB-ARBA"/>
</dbReference>
<organism evidence="18 19">
    <name type="scientific">Megalops atlanticus</name>
    <name type="common">Tarpon</name>
    <name type="synonym">Clupea gigantea</name>
    <dbReference type="NCBI Taxonomy" id="7932"/>
    <lineage>
        <taxon>Eukaryota</taxon>
        <taxon>Metazoa</taxon>
        <taxon>Chordata</taxon>
        <taxon>Craniata</taxon>
        <taxon>Vertebrata</taxon>
        <taxon>Euteleostomi</taxon>
        <taxon>Actinopterygii</taxon>
        <taxon>Neopterygii</taxon>
        <taxon>Teleostei</taxon>
        <taxon>Elopiformes</taxon>
        <taxon>Megalopidae</taxon>
        <taxon>Megalops</taxon>
    </lineage>
</organism>
<evidence type="ECO:0000256" key="7">
    <source>
        <dbReference type="ARBA" id="ARBA00022723"/>
    </source>
</evidence>
<feature type="chain" id="PRO_5039389380" description="TYRO protein tyrosine kinase-binding protein" evidence="17">
    <location>
        <begin position="21"/>
        <end position="108"/>
    </location>
</feature>
<dbReference type="GO" id="GO:0002282">
    <property type="term" value="P:microglial cell activation involved in immune response"/>
    <property type="evidence" value="ECO:0007669"/>
    <property type="project" value="TreeGrafter"/>
</dbReference>
<keyword evidence="9" id="KW-0106">Calcium</keyword>
<feature type="signal peptide" evidence="17">
    <location>
        <begin position="1"/>
        <end position="20"/>
    </location>
</feature>
<keyword evidence="11 16" id="KW-1133">Transmembrane helix</keyword>
<evidence type="ECO:0000256" key="8">
    <source>
        <dbReference type="ARBA" id="ARBA00022729"/>
    </source>
</evidence>
<accession>A0A9D3PVG5</accession>
<keyword evidence="13" id="KW-1015">Disulfide bond</keyword>
<evidence type="ECO:0000256" key="2">
    <source>
        <dbReference type="ARBA" id="ARBA00009791"/>
    </source>
</evidence>
<comment type="similarity">
    <text evidence="2">Belongs to the TYROBP family.</text>
</comment>